<name>A0A0V1I3U9_9BILA</name>
<comment type="caution">
    <text evidence="1">The sequence shown here is derived from an EMBL/GenBank/DDBJ whole genome shotgun (WGS) entry which is preliminary data.</text>
</comment>
<dbReference type="EMBL" id="JYDP01000007">
    <property type="protein sequence ID" value="KRZ17439.1"/>
    <property type="molecule type" value="Genomic_DNA"/>
</dbReference>
<evidence type="ECO:0000313" key="1">
    <source>
        <dbReference type="EMBL" id="KRZ17439.1"/>
    </source>
</evidence>
<keyword evidence="2" id="KW-1185">Reference proteome</keyword>
<sequence>MNGKLRMNSTRKSVTCGTLLWESFGALFETSVLFTEIEEFQRTLTIRMHGFILALGFFGDC</sequence>
<reference evidence="1 2" key="1">
    <citation type="submission" date="2015-01" db="EMBL/GenBank/DDBJ databases">
        <title>Evolution of Trichinella species and genotypes.</title>
        <authorList>
            <person name="Korhonen P.K."/>
            <person name="Edoardo P."/>
            <person name="Giuseppe L.R."/>
            <person name="Gasser R.B."/>
        </authorList>
    </citation>
    <scope>NUCLEOTIDE SEQUENCE [LARGE SCALE GENOMIC DNA]</scope>
    <source>
        <strain evidence="1">ISS1029</strain>
    </source>
</reference>
<organism evidence="1 2">
    <name type="scientific">Trichinella zimbabwensis</name>
    <dbReference type="NCBI Taxonomy" id="268475"/>
    <lineage>
        <taxon>Eukaryota</taxon>
        <taxon>Metazoa</taxon>
        <taxon>Ecdysozoa</taxon>
        <taxon>Nematoda</taxon>
        <taxon>Enoplea</taxon>
        <taxon>Dorylaimia</taxon>
        <taxon>Trichinellida</taxon>
        <taxon>Trichinellidae</taxon>
        <taxon>Trichinella</taxon>
    </lineage>
</organism>
<dbReference type="AlphaFoldDB" id="A0A0V1I3U9"/>
<protein>
    <submittedName>
        <fullName evidence="1">Uncharacterized protein</fullName>
    </submittedName>
</protein>
<proteinExistence type="predicted"/>
<gene>
    <name evidence="1" type="ORF">T11_164</name>
</gene>
<accession>A0A0V1I3U9</accession>
<dbReference type="Proteomes" id="UP000055024">
    <property type="component" value="Unassembled WGS sequence"/>
</dbReference>
<evidence type="ECO:0000313" key="2">
    <source>
        <dbReference type="Proteomes" id="UP000055024"/>
    </source>
</evidence>